<dbReference type="InterPro" id="IPR050146">
    <property type="entry name" value="Type-I_3-dehydroquinase"/>
</dbReference>
<feature type="active site" description="Proton donor/acceptor" evidence="5">
    <location>
        <position position="143"/>
    </location>
</feature>
<dbReference type="EC" id="4.2.1.10" evidence="5"/>
<feature type="binding site" evidence="5">
    <location>
        <position position="213"/>
    </location>
    <ligand>
        <name>3-dehydroquinate</name>
        <dbReference type="ChEBI" id="CHEBI:32364"/>
    </ligand>
</feature>
<dbReference type="InterPro" id="IPR013785">
    <property type="entry name" value="Aldolase_TIM"/>
</dbReference>
<dbReference type="EMBL" id="BQKV01000101">
    <property type="protein sequence ID" value="GJN65647.1"/>
    <property type="molecule type" value="Genomic_DNA"/>
</dbReference>
<feature type="binding site" evidence="5">
    <location>
        <begin position="46"/>
        <end position="48"/>
    </location>
    <ligand>
        <name>3-dehydroquinate</name>
        <dbReference type="ChEBI" id="CHEBI:32364"/>
    </ligand>
</feature>
<dbReference type="HAMAP" id="MF_00214">
    <property type="entry name" value="AroD"/>
    <property type="match status" value="1"/>
</dbReference>
<comment type="catalytic activity">
    <reaction evidence="1 5">
        <text>3-dehydroquinate = 3-dehydroshikimate + H2O</text>
        <dbReference type="Rhea" id="RHEA:21096"/>
        <dbReference type="ChEBI" id="CHEBI:15377"/>
        <dbReference type="ChEBI" id="CHEBI:16630"/>
        <dbReference type="ChEBI" id="CHEBI:32364"/>
        <dbReference type="EC" id="4.2.1.10"/>
    </reaction>
</comment>
<gene>
    <name evidence="5 6" type="primary">aroD</name>
    <name evidence="6" type="ORF">JCM17207_22720</name>
</gene>
<comment type="similarity">
    <text evidence="5">Belongs to the type-I 3-dehydroquinase family.</text>
</comment>
<evidence type="ECO:0000256" key="2">
    <source>
        <dbReference type="ARBA" id="ARBA00023141"/>
    </source>
</evidence>
<protein>
    <recommendedName>
        <fullName evidence="5">3-dehydroquinate dehydratase</fullName>
        <shortName evidence="5">3-dehydroquinase</shortName>
        <ecNumber evidence="5">4.2.1.10</ecNumber>
    </recommendedName>
    <alternativeName>
        <fullName evidence="5">Type I DHQase</fullName>
    </alternativeName>
    <alternativeName>
        <fullName evidence="5">Type I dehydroquinase</fullName>
        <shortName evidence="5">DHQ1</shortName>
    </alternativeName>
</protein>
<feature type="binding site" evidence="5">
    <location>
        <position position="232"/>
    </location>
    <ligand>
        <name>3-dehydroquinate</name>
        <dbReference type="ChEBI" id="CHEBI:32364"/>
    </ligand>
</feature>
<evidence type="ECO:0000256" key="1">
    <source>
        <dbReference type="ARBA" id="ARBA00001864"/>
    </source>
</evidence>
<keyword evidence="5" id="KW-0028">Amino-acid biosynthesis</keyword>
<comment type="function">
    <text evidence="5">Involved in the third step of the chorismate pathway, which leads to the biosynthesis of aromatic amino acids. Catalyzes the cis-dehydration of 3-dehydroquinate (DHQ) and introduces the first double bond of the aromatic ring to yield 3-dehydroshikimate.</text>
</comment>
<dbReference type="SUPFAM" id="SSF51569">
    <property type="entry name" value="Aldolase"/>
    <property type="match status" value="1"/>
</dbReference>
<dbReference type="InterPro" id="IPR001381">
    <property type="entry name" value="DHquinase_I"/>
</dbReference>
<dbReference type="NCBIfam" id="TIGR01093">
    <property type="entry name" value="aroD"/>
    <property type="match status" value="1"/>
</dbReference>
<comment type="pathway">
    <text evidence="5">Metabolic intermediate biosynthesis; chorismate biosynthesis; chorismate from D-erythrose 4-phosphate and phosphoenolpyruvate: step 3/7.</text>
</comment>
<dbReference type="RefSeq" id="WP_238317857.1">
    <property type="nucleotide sequence ID" value="NZ_BQKV01000101.1"/>
</dbReference>
<evidence type="ECO:0000256" key="3">
    <source>
        <dbReference type="ARBA" id="ARBA00023239"/>
    </source>
</evidence>
<comment type="subunit">
    <text evidence="5">Homodimer.</text>
</comment>
<reference evidence="6" key="1">
    <citation type="journal article" date="2022" name="Int. J. Syst. Evol. Microbiol.">
        <title>Genome-based, phenotypic and chemotaxonomic classification of Faecalibacterium strains: proposal of three novel species Faecalibacterium duncaniae sp. nov., Faecalibacterium hattorii sp. nov. and Faecalibacterium gallinarum sp. nov. .</title>
        <authorList>
            <person name="Sakamoto M."/>
            <person name="Sakurai N."/>
            <person name="Tanno H."/>
            <person name="Iino T."/>
            <person name="Ohkuma M."/>
            <person name="Endo A."/>
        </authorList>
    </citation>
    <scope>NUCLEOTIDE SEQUENCE</scope>
    <source>
        <strain evidence="6">JCM 17207</strain>
    </source>
</reference>
<dbReference type="PANTHER" id="PTHR43699:SF1">
    <property type="entry name" value="3-DEHYDROQUINATE DEHYDRATASE"/>
    <property type="match status" value="1"/>
</dbReference>
<dbReference type="GO" id="GO:0009423">
    <property type="term" value="P:chorismate biosynthetic process"/>
    <property type="evidence" value="ECO:0007669"/>
    <property type="project" value="UniProtKB-UniRule"/>
</dbReference>
<dbReference type="CDD" id="cd00502">
    <property type="entry name" value="DHQase_I"/>
    <property type="match status" value="1"/>
</dbReference>
<keyword evidence="2 5" id="KW-0057">Aromatic amino acid biosynthesis</keyword>
<feature type="binding site" evidence="5">
    <location>
        <position position="82"/>
    </location>
    <ligand>
        <name>3-dehydroquinate</name>
        <dbReference type="ChEBI" id="CHEBI:32364"/>
    </ligand>
</feature>
<dbReference type="FunFam" id="3.20.20.70:FF:000047">
    <property type="entry name" value="3-dehydroquinate dehydratase"/>
    <property type="match status" value="1"/>
</dbReference>
<dbReference type="GO" id="GO:0009073">
    <property type="term" value="P:aromatic amino acid family biosynthetic process"/>
    <property type="evidence" value="ECO:0007669"/>
    <property type="project" value="UniProtKB-KW"/>
</dbReference>
<dbReference type="GO" id="GO:0046279">
    <property type="term" value="P:3,4-dihydroxybenzoate biosynthetic process"/>
    <property type="evidence" value="ECO:0007669"/>
    <property type="project" value="TreeGrafter"/>
</dbReference>
<dbReference type="AlphaFoldDB" id="A0AA37J0E0"/>
<organism evidence="6 7">
    <name type="scientific">Faecalibacterium gallinarum</name>
    <dbReference type="NCBI Taxonomy" id="2903556"/>
    <lineage>
        <taxon>Bacteria</taxon>
        <taxon>Bacillati</taxon>
        <taxon>Bacillota</taxon>
        <taxon>Clostridia</taxon>
        <taxon>Eubacteriales</taxon>
        <taxon>Oscillospiraceae</taxon>
        <taxon>Faecalibacterium</taxon>
    </lineage>
</organism>
<keyword evidence="4 5" id="KW-0704">Schiff base</keyword>
<evidence type="ECO:0000256" key="4">
    <source>
        <dbReference type="ARBA" id="ARBA00023270"/>
    </source>
</evidence>
<accession>A0AA37J0E0</accession>
<evidence type="ECO:0000256" key="5">
    <source>
        <dbReference type="HAMAP-Rule" id="MF_00214"/>
    </source>
</evidence>
<evidence type="ECO:0000313" key="7">
    <source>
        <dbReference type="Proteomes" id="UP001055185"/>
    </source>
</evidence>
<comment type="caution">
    <text evidence="5">Lacks conserved residue(s) required for the propagation of feature annotation.</text>
</comment>
<sequence length="253" mass="26714">MPCVTIRGCRIGEGRPKTILPIVEKTEAEILARGAAFASLPVDCVEWRADWFDASADPDAVAHCLTGLRQALGEKLLLVTYRTKAEGGEKALSPIGYTEFCGWVCASGCADLLDLELFPAGETLPDLIKMAHQQGVRVVCSSHDFNKTPSQAEMVARLVQMQAAGADIAKLAVMPHSRADLLALLAATAEMADLHPETPVITISMGALGAVSRVCGEAMGSAMTFACAGKSSAPGQIELEEMNHILDALALPL</sequence>
<dbReference type="GO" id="GO:0008652">
    <property type="term" value="P:amino acid biosynthetic process"/>
    <property type="evidence" value="ECO:0007669"/>
    <property type="project" value="UniProtKB-KW"/>
</dbReference>
<comment type="caution">
    <text evidence="6">The sequence shown here is derived from an EMBL/GenBank/DDBJ whole genome shotgun (WGS) entry which is preliminary data.</text>
</comment>
<feature type="active site" description="Schiff-base intermediate with substrate" evidence="5">
    <location>
        <position position="170"/>
    </location>
</feature>
<evidence type="ECO:0000313" key="6">
    <source>
        <dbReference type="EMBL" id="GJN65647.1"/>
    </source>
</evidence>
<keyword evidence="3 5" id="KW-0456">Lyase</keyword>
<dbReference type="Pfam" id="PF01487">
    <property type="entry name" value="DHquinase_I"/>
    <property type="match status" value="1"/>
</dbReference>
<dbReference type="PANTHER" id="PTHR43699">
    <property type="entry name" value="3-DEHYDROQUINATE DEHYDRATASE"/>
    <property type="match status" value="1"/>
</dbReference>
<dbReference type="Gene3D" id="3.20.20.70">
    <property type="entry name" value="Aldolase class I"/>
    <property type="match status" value="1"/>
</dbReference>
<name>A0AA37J0E0_9FIRM</name>
<proteinExistence type="inferred from homology"/>
<dbReference type="GO" id="GO:0003855">
    <property type="term" value="F:3-dehydroquinate dehydratase activity"/>
    <property type="evidence" value="ECO:0007669"/>
    <property type="project" value="UniProtKB-UniRule"/>
</dbReference>
<dbReference type="Proteomes" id="UP001055185">
    <property type="component" value="Unassembled WGS sequence"/>
</dbReference>
<keyword evidence="7" id="KW-1185">Reference proteome</keyword>
<feature type="binding site" evidence="5">
    <location>
        <position position="236"/>
    </location>
    <ligand>
        <name>3-dehydroquinate</name>
        <dbReference type="ChEBI" id="CHEBI:32364"/>
    </ligand>
</feature>